<gene>
    <name evidence="12" type="ORF">A0J61_08889</name>
</gene>
<evidence type="ECO:0000256" key="4">
    <source>
        <dbReference type="ARBA" id="ARBA00022692"/>
    </source>
</evidence>
<evidence type="ECO:0000256" key="7">
    <source>
        <dbReference type="ARBA" id="ARBA00023128"/>
    </source>
</evidence>
<evidence type="ECO:0000256" key="2">
    <source>
        <dbReference type="ARBA" id="ARBA00006375"/>
    </source>
</evidence>
<accession>A0A1C7N1T9</accession>
<evidence type="ECO:0000256" key="1">
    <source>
        <dbReference type="ARBA" id="ARBA00004225"/>
    </source>
</evidence>
<dbReference type="Proteomes" id="UP000093000">
    <property type="component" value="Unassembled WGS sequence"/>
</dbReference>
<reference evidence="12 13" key="1">
    <citation type="submission" date="2016-03" db="EMBL/GenBank/DDBJ databases">
        <title>Choanephora cucurbitarum.</title>
        <authorList>
            <person name="Min B."/>
            <person name="Park H."/>
            <person name="Park J.-H."/>
            <person name="Shin H.-D."/>
            <person name="Choi I.-G."/>
        </authorList>
    </citation>
    <scope>NUCLEOTIDE SEQUENCE [LARGE SCALE GENOMIC DNA]</scope>
    <source>
        <strain evidence="12 13">KUS-F28377</strain>
    </source>
</reference>
<dbReference type="GO" id="GO:0022857">
    <property type="term" value="F:transmembrane transporter activity"/>
    <property type="evidence" value="ECO:0007669"/>
    <property type="project" value="TreeGrafter"/>
</dbReference>
<evidence type="ECO:0000313" key="12">
    <source>
        <dbReference type="EMBL" id="OBZ83062.1"/>
    </source>
</evidence>
<dbReference type="AlphaFoldDB" id="A0A1C7N1T9"/>
<comment type="caution">
    <text evidence="12">The sequence shown here is derived from an EMBL/GenBank/DDBJ whole genome shotgun (WGS) entry which is preliminary data.</text>
</comment>
<keyword evidence="8 9" id="KW-0472">Membrane</keyword>
<dbReference type="PANTHER" id="PTHR45624">
    <property type="entry name" value="MITOCHONDRIAL BASIC AMINO ACIDS TRANSPORTER-RELATED"/>
    <property type="match status" value="1"/>
</dbReference>
<evidence type="ECO:0000256" key="3">
    <source>
        <dbReference type="ARBA" id="ARBA00022448"/>
    </source>
</evidence>
<keyword evidence="13" id="KW-1185">Reference proteome</keyword>
<dbReference type="InterPro" id="IPR002067">
    <property type="entry name" value="MCP"/>
</dbReference>
<dbReference type="InterPro" id="IPR023395">
    <property type="entry name" value="MCP_dom_sf"/>
</dbReference>
<dbReference type="EMBL" id="LUGH01000729">
    <property type="protein sequence ID" value="OBZ83062.1"/>
    <property type="molecule type" value="Genomic_DNA"/>
</dbReference>
<dbReference type="SUPFAM" id="SSF103506">
    <property type="entry name" value="Mitochondrial carrier"/>
    <property type="match status" value="1"/>
</dbReference>
<dbReference type="InterPro" id="IPR018108">
    <property type="entry name" value="MCP_transmembrane"/>
</dbReference>
<feature type="repeat" description="Solcar" evidence="9">
    <location>
        <begin position="233"/>
        <end position="321"/>
    </location>
</feature>
<dbReference type="STRING" id="101091.A0A1C7N1T9"/>
<evidence type="ECO:0000313" key="13">
    <source>
        <dbReference type="Proteomes" id="UP000093000"/>
    </source>
</evidence>
<evidence type="ECO:0000256" key="8">
    <source>
        <dbReference type="ARBA" id="ARBA00023136"/>
    </source>
</evidence>
<name>A0A1C7N1T9_9FUNG</name>
<dbReference type="PANTHER" id="PTHR45624:SF9">
    <property type="entry name" value="CARRIER PROTEIN, PUTATIVE (AFU_ORTHOLOGUE AFUA_4G06390)-RELATED"/>
    <property type="match status" value="1"/>
</dbReference>
<feature type="transmembrane region" description="Helical" evidence="11">
    <location>
        <begin position="236"/>
        <end position="259"/>
    </location>
</feature>
<evidence type="ECO:0000256" key="5">
    <source>
        <dbReference type="ARBA" id="ARBA00022737"/>
    </source>
</evidence>
<organism evidence="12 13">
    <name type="scientific">Choanephora cucurbitarum</name>
    <dbReference type="NCBI Taxonomy" id="101091"/>
    <lineage>
        <taxon>Eukaryota</taxon>
        <taxon>Fungi</taxon>
        <taxon>Fungi incertae sedis</taxon>
        <taxon>Mucoromycota</taxon>
        <taxon>Mucoromycotina</taxon>
        <taxon>Mucoromycetes</taxon>
        <taxon>Mucorales</taxon>
        <taxon>Mucorineae</taxon>
        <taxon>Choanephoraceae</taxon>
        <taxon>Choanephoroideae</taxon>
        <taxon>Choanephora</taxon>
    </lineage>
</organism>
<dbReference type="Gene3D" id="1.50.40.10">
    <property type="entry name" value="Mitochondrial carrier domain"/>
    <property type="match status" value="2"/>
</dbReference>
<keyword evidence="4 9" id="KW-0812">Transmembrane</keyword>
<keyword evidence="6 11" id="KW-1133">Transmembrane helix</keyword>
<comment type="similarity">
    <text evidence="2 10">Belongs to the mitochondrial carrier (TC 2.A.29) family.</text>
</comment>
<comment type="subcellular location">
    <subcellularLocation>
        <location evidence="1">Mitochondrion membrane</location>
        <topology evidence="1">Multi-pass membrane protein</topology>
    </subcellularLocation>
</comment>
<proteinExistence type="inferred from homology"/>
<keyword evidence="3 10" id="KW-0813">Transport</keyword>
<dbReference type="Pfam" id="PF00153">
    <property type="entry name" value="Mito_carr"/>
    <property type="match status" value="3"/>
</dbReference>
<dbReference type="PROSITE" id="PS50920">
    <property type="entry name" value="SOLCAR"/>
    <property type="match status" value="3"/>
</dbReference>
<evidence type="ECO:0000256" key="9">
    <source>
        <dbReference type="PROSITE-ProRule" id="PRU00282"/>
    </source>
</evidence>
<feature type="repeat" description="Solcar" evidence="9">
    <location>
        <begin position="23"/>
        <end position="105"/>
    </location>
</feature>
<dbReference type="PRINTS" id="PR00926">
    <property type="entry name" value="MITOCARRIER"/>
</dbReference>
<dbReference type="InterPro" id="IPR050567">
    <property type="entry name" value="Mitochondrial_Carrier"/>
</dbReference>
<evidence type="ECO:0000256" key="6">
    <source>
        <dbReference type="ARBA" id="ARBA00022989"/>
    </source>
</evidence>
<dbReference type="GO" id="GO:0031966">
    <property type="term" value="C:mitochondrial membrane"/>
    <property type="evidence" value="ECO:0007669"/>
    <property type="project" value="UniProtKB-SubCell"/>
</dbReference>
<evidence type="ECO:0000256" key="10">
    <source>
        <dbReference type="RuleBase" id="RU000488"/>
    </source>
</evidence>
<sequence length="329" mass="35824">MSVKDFRDSHVDVGNHSNKQHLLQANRTIVAASSAAVTSVLAGFPFDSVKTRMQTHYYKSILDCVKVTYAEEGARGFFRGMIPPLVTVSIIKSVSFSIYEGTKGYLLQHGSQFDNLNSVAKVASIGGGVSGAFIGILSCPLELVKIQRQLEQMMLKSQIEAGHLSASEASLAQSSTSWNAVRQIVKRKGIFGLWSGLGCHSARDALGTSIYFGGYESMKFLLSKQQAEGGATTGPLVHFMSGGFCGILSWLFVFPVDAIKTNLQKDIMMPQPKYNGVLDCAKHLVKKNGIKSLYRGLNVTLLRAFPIHSLNFLVYEQVLKSIPPLPPTS</sequence>
<protein>
    <submittedName>
        <fullName evidence="12">Putative mitochondrial carrier C29A3.11c</fullName>
    </submittedName>
</protein>
<feature type="repeat" description="Solcar" evidence="9">
    <location>
        <begin position="118"/>
        <end position="221"/>
    </location>
</feature>
<evidence type="ECO:0000256" key="11">
    <source>
        <dbReference type="SAM" id="Phobius"/>
    </source>
</evidence>
<keyword evidence="7" id="KW-0496">Mitochondrion</keyword>
<keyword evidence="5" id="KW-0677">Repeat</keyword>
<dbReference type="InParanoid" id="A0A1C7N1T9"/>
<dbReference type="OrthoDB" id="2382881at2759"/>